<comment type="caution">
    <text evidence="2">The sequence shown here is derived from an EMBL/GenBank/DDBJ whole genome shotgun (WGS) entry which is preliminary data.</text>
</comment>
<evidence type="ECO:0000313" key="2">
    <source>
        <dbReference type="EMBL" id="KAA9378979.1"/>
    </source>
</evidence>
<dbReference type="AlphaFoldDB" id="A0A5J5K4C7"/>
<feature type="chain" id="PRO_5023914394" evidence="1">
    <location>
        <begin position="27"/>
        <end position="114"/>
    </location>
</feature>
<sequence>MRLRSAVAAASGALMLVLAVSGSASAATGQFRYSYKTADGHDAVGFFNDPESGTCIDIKGAGSDGTSAAYAPKNLTDSTATVFLEAGCMGDVFYSLRPGAGASERLLVRSVVFS</sequence>
<protein>
    <submittedName>
        <fullName evidence="2">Uncharacterized protein</fullName>
    </submittedName>
</protein>
<feature type="signal peptide" evidence="1">
    <location>
        <begin position="1"/>
        <end position="26"/>
    </location>
</feature>
<name>A0A5J5K4C7_9ACTN</name>
<keyword evidence="3" id="KW-1185">Reference proteome</keyword>
<dbReference type="EMBL" id="VYTZ01000004">
    <property type="protein sequence ID" value="KAA9378979.1"/>
    <property type="molecule type" value="Genomic_DNA"/>
</dbReference>
<keyword evidence="1" id="KW-0732">Signal</keyword>
<proteinExistence type="predicted"/>
<evidence type="ECO:0000256" key="1">
    <source>
        <dbReference type="SAM" id="SignalP"/>
    </source>
</evidence>
<accession>A0A5J5K4C7</accession>
<organism evidence="2 3">
    <name type="scientific">Microbispora cellulosiformans</name>
    <dbReference type="NCBI Taxonomy" id="2614688"/>
    <lineage>
        <taxon>Bacteria</taxon>
        <taxon>Bacillati</taxon>
        <taxon>Actinomycetota</taxon>
        <taxon>Actinomycetes</taxon>
        <taxon>Streptosporangiales</taxon>
        <taxon>Streptosporangiaceae</taxon>
        <taxon>Microbispora</taxon>
    </lineage>
</organism>
<evidence type="ECO:0000313" key="3">
    <source>
        <dbReference type="Proteomes" id="UP000327011"/>
    </source>
</evidence>
<dbReference type="RefSeq" id="WP_150933579.1">
    <property type="nucleotide sequence ID" value="NZ_VYTZ01000004.1"/>
</dbReference>
<dbReference type="Proteomes" id="UP000327011">
    <property type="component" value="Unassembled WGS sequence"/>
</dbReference>
<gene>
    <name evidence="2" type="ORF">F5972_12160</name>
</gene>
<reference evidence="2 3" key="1">
    <citation type="submission" date="2019-09" db="EMBL/GenBank/DDBJ databases">
        <title>Screening of Novel Bioactive Compounds from Soil-Associated.</title>
        <authorList>
            <person name="Gong X."/>
        </authorList>
    </citation>
    <scope>NUCLEOTIDE SEQUENCE [LARGE SCALE GENOMIC DNA]</scope>
    <source>
        <strain evidence="2 3">Gxj-6</strain>
    </source>
</reference>